<dbReference type="GO" id="GO:0005886">
    <property type="term" value="C:plasma membrane"/>
    <property type="evidence" value="ECO:0007669"/>
    <property type="project" value="UniProtKB-SubCell"/>
</dbReference>
<organism evidence="10 11">
    <name type="scientific">Parabacteroides acidifaciens</name>
    <dbReference type="NCBI Taxonomy" id="2290935"/>
    <lineage>
        <taxon>Bacteria</taxon>
        <taxon>Pseudomonadati</taxon>
        <taxon>Bacteroidota</taxon>
        <taxon>Bacteroidia</taxon>
        <taxon>Bacteroidales</taxon>
        <taxon>Tannerellaceae</taxon>
        <taxon>Parabacteroides</taxon>
    </lineage>
</organism>
<comment type="subcellular location">
    <subcellularLocation>
        <location evidence="1">Cell membrane</location>
        <topology evidence="1">Multi-pass membrane protein</topology>
    </subcellularLocation>
</comment>
<keyword evidence="5 8" id="KW-0812">Transmembrane</keyword>
<dbReference type="RefSeq" id="WP_115497773.1">
    <property type="nucleotide sequence ID" value="NZ_JACRTI010000001.1"/>
</dbReference>
<evidence type="ECO:0000256" key="1">
    <source>
        <dbReference type="ARBA" id="ARBA00004651"/>
    </source>
</evidence>
<evidence type="ECO:0000256" key="3">
    <source>
        <dbReference type="ARBA" id="ARBA00022676"/>
    </source>
</evidence>
<dbReference type="PANTHER" id="PTHR33908">
    <property type="entry name" value="MANNOSYLTRANSFERASE YKCB-RELATED"/>
    <property type="match status" value="1"/>
</dbReference>
<keyword evidence="3" id="KW-0328">Glycosyltransferase</keyword>
<gene>
    <name evidence="10" type="ORF">DWU89_00705</name>
    <name evidence="9" type="ORF">H8784_00690</name>
</gene>
<dbReference type="GO" id="GO:0016763">
    <property type="term" value="F:pentosyltransferase activity"/>
    <property type="evidence" value="ECO:0007669"/>
    <property type="project" value="TreeGrafter"/>
</dbReference>
<evidence type="ECO:0000256" key="6">
    <source>
        <dbReference type="ARBA" id="ARBA00022989"/>
    </source>
</evidence>
<dbReference type="EMBL" id="QREV01000001">
    <property type="protein sequence ID" value="RDU51183.1"/>
    <property type="molecule type" value="Genomic_DNA"/>
</dbReference>
<reference evidence="10 11" key="1">
    <citation type="submission" date="2018-07" db="EMBL/GenBank/DDBJ databases">
        <title>Parabacteroides acidifaciens nov. sp., isolated from human feces.</title>
        <authorList>
            <person name="Wang Y.J."/>
        </authorList>
    </citation>
    <scope>NUCLEOTIDE SEQUENCE [LARGE SCALE GENOMIC DNA]</scope>
    <source>
        <strain evidence="10 11">426-9</strain>
    </source>
</reference>
<keyword evidence="7 8" id="KW-0472">Membrane</keyword>
<evidence type="ECO:0000256" key="2">
    <source>
        <dbReference type="ARBA" id="ARBA00022475"/>
    </source>
</evidence>
<comment type="caution">
    <text evidence="10">The sequence shown here is derived from an EMBL/GenBank/DDBJ whole genome shotgun (WGS) entry which is preliminary data.</text>
</comment>
<accession>A0A3D8HJY5</accession>
<dbReference type="EMBL" id="JACRTI010000001">
    <property type="protein sequence ID" value="MBC8600236.1"/>
    <property type="molecule type" value="Genomic_DNA"/>
</dbReference>
<protein>
    <submittedName>
        <fullName evidence="9">Glycosyltransferase family 39 protein</fullName>
    </submittedName>
</protein>
<evidence type="ECO:0000256" key="7">
    <source>
        <dbReference type="ARBA" id="ARBA00023136"/>
    </source>
</evidence>
<dbReference type="PANTHER" id="PTHR33908:SF11">
    <property type="entry name" value="MEMBRANE PROTEIN"/>
    <property type="match status" value="1"/>
</dbReference>
<feature type="transmembrane region" description="Helical" evidence="8">
    <location>
        <begin position="391"/>
        <end position="409"/>
    </location>
</feature>
<dbReference type="Proteomes" id="UP000256321">
    <property type="component" value="Unassembled WGS sequence"/>
</dbReference>
<evidence type="ECO:0000256" key="5">
    <source>
        <dbReference type="ARBA" id="ARBA00022692"/>
    </source>
</evidence>
<proteinExistence type="predicted"/>
<dbReference type="GO" id="GO:0009103">
    <property type="term" value="P:lipopolysaccharide biosynthetic process"/>
    <property type="evidence" value="ECO:0007669"/>
    <property type="project" value="UniProtKB-ARBA"/>
</dbReference>
<dbReference type="AlphaFoldDB" id="A0A3D8HJY5"/>
<reference evidence="9 12" key="2">
    <citation type="submission" date="2020-08" db="EMBL/GenBank/DDBJ databases">
        <title>Genome public.</title>
        <authorList>
            <person name="Liu C."/>
            <person name="Sun Q."/>
        </authorList>
    </citation>
    <scope>NUCLEOTIDE SEQUENCE [LARGE SCALE GENOMIC DNA]</scope>
    <source>
        <strain evidence="9 12">426_9</strain>
    </source>
</reference>
<evidence type="ECO:0000313" key="10">
    <source>
        <dbReference type="EMBL" id="RDU51183.1"/>
    </source>
</evidence>
<keyword evidence="6 8" id="KW-1133">Transmembrane helix</keyword>
<feature type="transmembrane region" description="Helical" evidence="8">
    <location>
        <begin position="7"/>
        <end position="29"/>
    </location>
</feature>
<name>A0A3D8HJY5_9BACT</name>
<keyword evidence="2" id="KW-1003">Cell membrane</keyword>
<evidence type="ECO:0000313" key="11">
    <source>
        <dbReference type="Proteomes" id="UP000256321"/>
    </source>
</evidence>
<feature type="transmembrane region" description="Helical" evidence="8">
    <location>
        <begin position="333"/>
        <end position="356"/>
    </location>
</feature>
<feature type="transmembrane region" description="Helical" evidence="8">
    <location>
        <begin position="368"/>
        <end position="385"/>
    </location>
</feature>
<dbReference type="Proteomes" id="UP000629596">
    <property type="component" value="Unassembled WGS sequence"/>
</dbReference>
<evidence type="ECO:0000256" key="8">
    <source>
        <dbReference type="SAM" id="Phobius"/>
    </source>
</evidence>
<evidence type="ECO:0000313" key="9">
    <source>
        <dbReference type="EMBL" id="MBC8600236.1"/>
    </source>
</evidence>
<sequence length="420" mass="48150">MIGRKLPAVFGIVFVVWVIIQVCLVVKYWDMPNHDDAYFYAKYATECIEAGTWYPAPHNLYNPFIFGPGYVNLLIGIHSLLGSFSFVRLLNLLLNIAMVFEVLILARKLFNERIGYISSIIYMLIYSNLYTPIAMLTDLPFTFLLLTALLLCLSRKLLPIAVAGVMISLANWFRPLAIVFLLVIIVHFIVEKRGWRQYAALALPLVLTAFLIGQSAKARTGHFVYQAVSGGFNLAMSSFDDANGLVNFKGFADPNNYIYLPPGDYTYMERDSLLKRASVRWILDNPLKYLSQVPFKLAALYCEDTWTERVKPDMGFRVVLSNVEGNRLKMMELIAVLFLKSLVYYLALLFFLYYVWVNRRDLLRQRNVYLLLPVLGTAVTLLFVITSRYHYPYLFAITVYAAAGFDTLIQNKLRKNSRKS</sequence>
<keyword evidence="12" id="KW-1185">Reference proteome</keyword>
<feature type="transmembrane region" description="Helical" evidence="8">
    <location>
        <begin position="113"/>
        <end position="131"/>
    </location>
</feature>
<feature type="transmembrane region" description="Helical" evidence="8">
    <location>
        <begin position="64"/>
        <end position="82"/>
    </location>
</feature>
<evidence type="ECO:0000256" key="4">
    <source>
        <dbReference type="ARBA" id="ARBA00022679"/>
    </source>
</evidence>
<keyword evidence="4" id="KW-0808">Transferase</keyword>
<feature type="transmembrane region" description="Helical" evidence="8">
    <location>
        <begin position="172"/>
        <end position="190"/>
    </location>
</feature>
<dbReference type="InterPro" id="IPR050297">
    <property type="entry name" value="LipidA_mod_glycosyltrf_83"/>
</dbReference>
<evidence type="ECO:0000313" key="12">
    <source>
        <dbReference type="Proteomes" id="UP000629596"/>
    </source>
</evidence>
<feature type="transmembrane region" description="Helical" evidence="8">
    <location>
        <begin position="197"/>
        <end position="216"/>
    </location>
</feature>